<dbReference type="PANTHER" id="PTHR31690">
    <property type="entry name" value="FUCOSE MUTAROTASE"/>
    <property type="match status" value="1"/>
</dbReference>
<gene>
    <name evidence="5" type="primary">LOC106468147</name>
</gene>
<keyword evidence="4" id="KW-1185">Reference proteome</keyword>
<dbReference type="InterPro" id="IPR023750">
    <property type="entry name" value="RbsD-like_sf"/>
</dbReference>
<dbReference type="SUPFAM" id="SSF102546">
    <property type="entry name" value="RbsD-like"/>
    <property type="match status" value="1"/>
</dbReference>
<sequence>MTLKGIPNILSPDLLHVLCSMGHGDEIVLADTHFPTSSLCRLGPKEIRADGHGIPDLLRAILKLMPLDTYVYAPVALMELVQADKLKNLKTPIWDTYKQIIQEAEGREVPIQEVERFEFYEQAKTAFAIVHTGEMAQYGNVILKKGVVNS</sequence>
<dbReference type="InterPro" id="IPR050443">
    <property type="entry name" value="RbsD/FucU_mutarotase"/>
</dbReference>
<comment type="catalytic activity">
    <reaction evidence="2">
        <text>alpha-L-fucose = beta-L-fucose</text>
        <dbReference type="Rhea" id="RHEA:25580"/>
        <dbReference type="ChEBI" id="CHEBI:42548"/>
        <dbReference type="ChEBI" id="CHEBI:42589"/>
        <dbReference type="EC" id="5.1.3.29"/>
    </reaction>
</comment>
<dbReference type="Gene3D" id="3.40.1650.10">
    <property type="entry name" value="RbsD-like domain"/>
    <property type="match status" value="1"/>
</dbReference>
<evidence type="ECO:0000256" key="2">
    <source>
        <dbReference type="ARBA" id="ARBA00036324"/>
    </source>
</evidence>
<evidence type="ECO:0000256" key="3">
    <source>
        <dbReference type="ARBA" id="ARBA00038859"/>
    </source>
</evidence>
<dbReference type="GeneID" id="106468147"/>
<dbReference type="EC" id="5.1.3.29" evidence="3"/>
<reference evidence="5" key="1">
    <citation type="submission" date="2025-08" db="UniProtKB">
        <authorList>
            <consortium name="RefSeq"/>
        </authorList>
    </citation>
    <scope>IDENTIFICATION</scope>
    <source>
        <tissue evidence="5">Muscle</tissue>
    </source>
</reference>
<accession>A0ABM1BKV0</accession>
<dbReference type="Proteomes" id="UP000694941">
    <property type="component" value="Unplaced"/>
</dbReference>
<dbReference type="Pfam" id="PF05025">
    <property type="entry name" value="RbsD_FucU"/>
    <property type="match status" value="1"/>
</dbReference>
<evidence type="ECO:0000313" key="5">
    <source>
        <dbReference type="RefSeq" id="XP_013784012.1"/>
    </source>
</evidence>
<organism evidence="4 5">
    <name type="scientific">Limulus polyphemus</name>
    <name type="common">Atlantic horseshoe crab</name>
    <dbReference type="NCBI Taxonomy" id="6850"/>
    <lineage>
        <taxon>Eukaryota</taxon>
        <taxon>Metazoa</taxon>
        <taxon>Ecdysozoa</taxon>
        <taxon>Arthropoda</taxon>
        <taxon>Chelicerata</taxon>
        <taxon>Merostomata</taxon>
        <taxon>Xiphosura</taxon>
        <taxon>Limulidae</taxon>
        <taxon>Limulus</taxon>
    </lineage>
</organism>
<dbReference type="PANTHER" id="PTHR31690:SF4">
    <property type="entry name" value="FUCOSE MUTAROTASE"/>
    <property type="match status" value="1"/>
</dbReference>
<name>A0ABM1BKV0_LIMPO</name>
<protein>
    <recommendedName>
        <fullName evidence="3">L-fucose mutarotase</fullName>
        <ecNumber evidence="3">5.1.3.29</ecNumber>
    </recommendedName>
</protein>
<dbReference type="InterPro" id="IPR007721">
    <property type="entry name" value="RbsD_FucU"/>
</dbReference>
<evidence type="ECO:0000313" key="4">
    <source>
        <dbReference type="Proteomes" id="UP000694941"/>
    </source>
</evidence>
<evidence type="ECO:0000256" key="1">
    <source>
        <dbReference type="ARBA" id="ARBA00023235"/>
    </source>
</evidence>
<keyword evidence="1" id="KW-0413">Isomerase</keyword>
<dbReference type="RefSeq" id="XP_013784012.1">
    <property type="nucleotide sequence ID" value="XM_013928558.2"/>
</dbReference>
<proteinExistence type="predicted"/>